<evidence type="ECO:0000256" key="13">
    <source>
        <dbReference type="SAM" id="MobiDB-lite"/>
    </source>
</evidence>
<organism evidence="14 15">
    <name type="scientific">Nakamurella flava</name>
    <dbReference type="NCBI Taxonomy" id="2576308"/>
    <lineage>
        <taxon>Bacteria</taxon>
        <taxon>Bacillati</taxon>
        <taxon>Actinomycetota</taxon>
        <taxon>Actinomycetes</taxon>
        <taxon>Nakamurellales</taxon>
        <taxon>Nakamurellaceae</taxon>
        <taxon>Nakamurella</taxon>
    </lineage>
</organism>
<protein>
    <recommendedName>
        <fullName evidence="12">Magnesium transport protein CorA</fullName>
    </recommendedName>
</protein>
<keyword evidence="4 12" id="KW-1003">Cell membrane</keyword>
<keyword evidence="6 12" id="KW-0460">Magnesium</keyword>
<comment type="catalytic activity">
    <reaction evidence="10">
        <text>Mg(2+)(in) = Mg(2+)(out)</text>
        <dbReference type="Rhea" id="RHEA:29827"/>
        <dbReference type="ChEBI" id="CHEBI:18420"/>
    </reaction>
</comment>
<comment type="similarity">
    <text evidence="2 12">Belongs to the CorA metal ion transporter (MIT) (TC 1.A.35) family.</text>
</comment>
<dbReference type="EMBL" id="SZZH01000001">
    <property type="protein sequence ID" value="TKV61041.1"/>
    <property type="molecule type" value="Genomic_DNA"/>
</dbReference>
<feature type="transmembrane region" description="Helical" evidence="12">
    <location>
        <begin position="374"/>
        <end position="393"/>
    </location>
</feature>
<keyword evidence="8 12" id="KW-0406">Ion transport</keyword>
<dbReference type="PANTHER" id="PTHR46494">
    <property type="entry name" value="CORA FAMILY METAL ION TRANSPORTER (EUROFUNG)"/>
    <property type="match status" value="1"/>
</dbReference>
<evidence type="ECO:0000256" key="4">
    <source>
        <dbReference type="ARBA" id="ARBA00022475"/>
    </source>
</evidence>
<dbReference type="AlphaFoldDB" id="A0A4U6QL25"/>
<evidence type="ECO:0000256" key="3">
    <source>
        <dbReference type="ARBA" id="ARBA00022448"/>
    </source>
</evidence>
<evidence type="ECO:0000256" key="10">
    <source>
        <dbReference type="ARBA" id="ARBA00034269"/>
    </source>
</evidence>
<evidence type="ECO:0000256" key="1">
    <source>
        <dbReference type="ARBA" id="ARBA00004651"/>
    </source>
</evidence>
<sequence length="431" mass="47865">MGVQVDAHRGPSSPTHRGGTDTHTRGVHRPATSPSPDTRRCGLWSGGPSEPSRLRDARHRRGQEEVVVLPSLRVRQGLGRVRPPLPSGVDTDDRAAVSRESALVDCAAYIDGRRVACDPSTDAAKHAVGEADSGFVWLGLFEPEPDEMAAVARQFGLHELAVEDAVHAYQRPKLDRYREYLFMVFKTVTFREPDQPDRTAEVVETGEVMVFLGRRFVITVRHGEHQALGTLRARLESHPDQLALGPVSVLHAIADNVVDRYVEVIAALEDDIDEAENAVFNPDRAIDIEEIYRLKQQVLQLRRSVAPLANPLHVLSHTPHPLLPAGIREYFSDVEDHLSGVREQVNTADELLTTLINAALTEVTTRQNEDMRKISAWAAIALIPTAIAGIYGMNFENMPELTWTYGYPMALGLIVTICTLLYVVLRRKGWL</sequence>
<proteinExistence type="inferred from homology"/>
<keyword evidence="7 12" id="KW-1133">Transmembrane helix</keyword>
<comment type="function">
    <text evidence="11">Mediates influx of magnesium ions. Alternates between open and closed states. Activated by low cytoplasmic Mg(2+) levels. Inactive when cytoplasmic Mg(2+) levels are high.</text>
</comment>
<dbReference type="GO" id="GO:0015087">
    <property type="term" value="F:cobalt ion transmembrane transporter activity"/>
    <property type="evidence" value="ECO:0007669"/>
    <property type="project" value="UniProtKB-UniRule"/>
</dbReference>
<feature type="region of interest" description="Disordered" evidence="13">
    <location>
        <begin position="1"/>
        <end position="62"/>
    </location>
</feature>
<reference evidence="14 15" key="1">
    <citation type="submission" date="2019-05" db="EMBL/GenBank/DDBJ databases">
        <title>Nakamurella sp. N5BH11, whole genome shotgun sequence.</title>
        <authorList>
            <person name="Tuo L."/>
        </authorList>
    </citation>
    <scope>NUCLEOTIDE SEQUENCE [LARGE SCALE GENOMIC DNA]</scope>
    <source>
        <strain evidence="14 15">N5BH11</strain>
    </source>
</reference>
<evidence type="ECO:0000256" key="11">
    <source>
        <dbReference type="ARBA" id="ARBA00045497"/>
    </source>
</evidence>
<dbReference type="GO" id="GO:0050897">
    <property type="term" value="F:cobalt ion binding"/>
    <property type="evidence" value="ECO:0007669"/>
    <property type="project" value="TreeGrafter"/>
</dbReference>
<feature type="transmembrane region" description="Helical" evidence="12">
    <location>
        <begin position="405"/>
        <end position="425"/>
    </location>
</feature>
<evidence type="ECO:0000313" key="14">
    <source>
        <dbReference type="EMBL" id="TKV61041.1"/>
    </source>
</evidence>
<evidence type="ECO:0000256" key="12">
    <source>
        <dbReference type="RuleBase" id="RU362010"/>
    </source>
</evidence>
<evidence type="ECO:0000256" key="9">
    <source>
        <dbReference type="ARBA" id="ARBA00023136"/>
    </source>
</evidence>
<name>A0A4U6QL25_9ACTN</name>
<evidence type="ECO:0000256" key="6">
    <source>
        <dbReference type="ARBA" id="ARBA00022842"/>
    </source>
</evidence>
<dbReference type="GO" id="GO:0015095">
    <property type="term" value="F:magnesium ion transmembrane transporter activity"/>
    <property type="evidence" value="ECO:0007669"/>
    <property type="project" value="UniProtKB-UniRule"/>
</dbReference>
<evidence type="ECO:0000256" key="8">
    <source>
        <dbReference type="ARBA" id="ARBA00023065"/>
    </source>
</evidence>
<evidence type="ECO:0000256" key="5">
    <source>
        <dbReference type="ARBA" id="ARBA00022692"/>
    </source>
</evidence>
<accession>A0A4U6QL25</accession>
<keyword evidence="5 12" id="KW-0812">Transmembrane</keyword>
<comment type="caution">
    <text evidence="14">The sequence shown here is derived from an EMBL/GenBank/DDBJ whole genome shotgun (WGS) entry which is preliminary data.</text>
</comment>
<dbReference type="NCBIfam" id="TIGR00383">
    <property type="entry name" value="corA"/>
    <property type="match status" value="1"/>
</dbReference>
<dbReference type="InterPro" id="IPR004488">
    <property type="entry name" value="Mg/Co-transport_prot_CorA"/>
</dbReference>
<dbReference type="GO" id="GO:0000287">
    <property type="term" value="F:magnesium ion binding"/>
    <property type="evidence" value="ECO:0007669"/>
    <property type="project" value="TreeGrafter"/>
</dbReference>
<dbReference type="Pfam" id="PF01544">
    <property type="entry name" value="CorA"/>
    <property type="match status" value="1"/>
</dbReference>
<evidence type="ECO:0000313" key="15">
    <source>
        <dbReference type="Proteomes" id="UP000306985"/>
    </source>
</evidence>
<dbReference type="InterPro" id="IPR045861">
    <property type="entry name" value="CorA_cytoplasmic_dom"/>
</dbReference>
<dbReference type="CDD" id="cd12830">
    <property type="entry name" value="MtCorA-like"/>
    <property type="match status" value="1"/>
</dbReference>
<keyword evidence="3 12" id="KW-0813">Transport</keyword>
<comment type="subcellular location">
    <subcellularLocation>
        <location evidence="1">Cell membrane</location>
        <topology evidence="1">Multi-pass membrane protein</topology>
    </subcellularLocation>
    <subcellularLocation>
        <location evidence="12">Membrane</location>
        <topology evidence="12">Multi-pass membrane protein</topology>
    </subcellularLocation>
</comment>
<keyword evidence="9 12" id="KW-0472">Membrane</keyword>
<keyword evidence="15" id="KW-1185">Reference proteome</keyword>
<dbReference type="PANTHER" id="PTHR46494:SF1">
    <property type="entry name" value="CORA FAMILY METAL ION TRANSPORTER (EUROFUNG)"/>
    <property type="match status" value="1"/>
</dbReference>
<evidence type="ECO:0000256" key="7">
    <source>
        <dbReference type="ARBA" id="ARBA00022989"/>
    </source>
</evidence>
<dbReference type="InterPro" id="IPR002523">
    <property type="entry name" value="MgTranspt_CorA/ZnTranspt_ZntB"/>
</dbReference>
<dbReference type="InterPro" id="IPR045863">
    <property type="entry name" value="CorA_TM1_TM2"/>
</dbReference>
<dbReference type="Proteomes" id="UP000306985">
    <property type="component" value="Unassembled WGS sequence"/>
</dbReference>
<dbReference type="SUPFAM" id="SSF144083">
    <property type="entry name" value="Magnesium transport protein CorA, transmembrane region"/>
    <property type="match status" value="1"/>
</dbReference>
<gene>
    <name evidence="12 14" type="primary">corA</name>
    <name evidence="14" type="ORF">FDO65_05180</name>
</gene>
<dbReference type="OrthoDB" id="9803416at2"/>
<dbReference type="GO" id="GO:0005886">
    <property type="term" value="C:plasma membrane"/>
    <property type="evidence" value="ECO:0007669"/>
    <property type="project" value="UniProtKB-SubCell"/>
</dbReference>
<dbReference type="SUPFAM" id="SSF143865">
    <property type="entry name" value="CorA soluble domain-like"/>
    <property type="match status" value="1"/>
</dbReference>
<dbReference type="Gene3D" id="3.30.460.20">
    <property type="entry name" value="CorA soluble domain-like"/>
    <property type="match status" value="1"/>
</dbReference>
<evidence type="ECO:0000256" key="2">
    <source>
        <dbReference type="ARBA" id="ARBA00009765"/>
    </source>
</evidence>
<dbReference type="Gene3D" id="1.20.58.340">
    <property type="entry name" value="Magnesium transport protein CorA, transmembrane region"/>
    <property type="match status" value="2"/>
</dbReference>
<dbReference type="FunFam" id="1.20.58.340:FF:000004">
    <property type="entry name" value="Magnesium transport protein CorA"/>
    <property type="match status" value="1"/>
</dbReference>